<accession>A0AAE1YSC8</accession>
<comment type="caution">
    <text evidence="2">The sequence shown here is derived from an EMBL/GenBank/DDBJ whole genome shotgun (WGS) entry which is preliminary data.</text>
</comment>
<reference evidence="2" key="2">
    <citation type="journal article" date="2024" name="Plant">
        <title>Genomic evolution and insights into agronomic trait innovations of Sesamum species.</title>
        <authorList>
            <person name="Miao H."/>
            <person name="Wang L."/>
            <person name="Qu L."/>
            <person name="Liu H."/>
            <person name="Sun Y."/>
            <person name="Le M."/>
            <person name="Wang Q."/>
            <person name="Wei S."/>
            <person name="Zheng Y."/>
            <person name="Lin W."/>
            <person name="Duan Y."/>
            <person name="Cao H."/>
            <person name="Xiong S."/>
            <person name="Wang X."/>
            <person name="Wei L."/>
            <person name="Li C."/>
            <person name="Ma Q."/>
            <person name="Ju M."/>
            <person name="Zhao R."/>
            <person name="Li G."/>
            <person name="Mu C."/>
            <person name="Tian Q."/>
            <person name="Mei H."/>
            <person name="Zhang T."/>
            <person name="Gao T."/>
            <person name="Zhang H."/>
        </authorList>
    </citation>
    <scope>NUCLEOTIDE SEQUENCE</scope>
    <source>
        <strain evidence="2">3651</strain>
    </source>
</reference>
<feature type="region of interest" description="Disordered" evidence="1">
    <location>
        <begin position="77"/>
        <end position="112"/>
    </location>
</feature>
<dbReference type="EMBL" id="JACGWO010000002">
    <property type="protein sequence ID" value="KAK4435311.1"/>
    <property type="molecule type" value="Genomic_DNA"/>
</dbReference>
<reference evidence="2" key="1">
    <citation type="submission" date="2020-06" db="EMBL/GenBank/DDBJ databases">
        <authorList>
            <person name="Li T."/>
            <person name="Hu X."/>
            <person name="Zhang T."/>
            <person name="Song X."/>
            <person name="Zhang H."/>
            <person name="Dai N."/>
            <person name="Sheng W."/>
            <person name="Hou X."/>
            <person name="Wei L."/>
        </authorList>
    </citation>
    <scope>NUCLEOTIDE SEQUENCE</scope>
    <source>
        <strain evidence="2">3651</strain>
        <tissue evidence="2">Leaf</tissue>
    </source>
</reference>
<evidence type="ECO:0000313" key="3">
    <source>
        <dbReference type="Proteomes" id="UP001293254"/>
    </source>
</evidence>
<protein>
    <submittedName>
        <fullName evidence="2">Uncharacterized protein</fullName>
    </submittedName>
</protein>
<name>A0AAE1YSC8_9LAMI</name>
<feature type="compositionally biased region" description="Polar residues" evidence="1">
    <location>
        <begin position="102"/>
        <end position="112"/>
    </location>
</feature>
<gene>
    <name evidence="2" type="ORF">Salat_0694500</name>
</gene>
<evidence type="ECO:0000256" key="1">
    <source>
        <dbReference type="SAM" id="MobiDB-lite"/>
    </source>
</evidence>
<keyword evidence="3" id="KW-1185">Reference proteome</keyword>
<proteinExistence type="predicted"/>
<dbReference type="AlphaFoldDB" id="A0AAE1YSC8"/>
<evidence type="ECO:0000313" key="2">
    <source>
        <dbReference type="EMBL" id="KAK4435311.1"/>
    </source>
</evidence>
<organism evidence="2 3">
    <name type="scientific">Sesamum alatum</name>
    <dbReference type="NCBI Taxonomy" id="300844"/>
    <lineage>
        <taxon>Eukaryota</taxon>
        <taxon>Viridiplantae</taxon>
        <taxon>Streptophyta</taxon>
        <taxon>Embryophyta</taxon>
        <taxon>Tracheophyta</taxon>
        <taxon>Spermatophyta</taxon>
        <taxon>Magnoliopsida</taxon>
        <taxon>eudicotyledons</taxon>
        <taxon>Gunneridae</taxon>
        <taxon>Pentapetalae</taxon>
        <taxon>asterids</taxon>
        <taxon>lamiids</taxon>
        <taxon>Lamiales</taxon>
        <taxon>Pedaliaceae</taxon>
        <taxon>Sesamum</taxon>
    </lineage>
</organism>
<sequence length="172" mass="18577">MWCDSVGITNERRYYIIVNKGFKLLIDTNDLRKEYKRVFGSREVVVYVDTVSGAEDAGVDEGGAGAEVGEEGGAKGEVIADDGAEGGSGDELIDSDYEMGEGNNTGTPGSNANPTILLPLNEVLNEEDALEDAVITQDWQCLTQDTPVYRPGPSMYKQLGISNQHFGIQPRV</sequence>
<dbReference type="Proteomes" id="UP001293254">
    <property type="component" value="Unassembled WGS sequence"/>
</dbReference>